<evidence type="ECO:0000313" key="2">
    <source>
        <dbReference type="EMBL" id="KAA6388943.1"/>
    </source>
</evidence>
<evidence type="ECO:0000259" key="1">
    <source>
        <dbReference type="PROSITE" id="PS50878"/>
    </source>
</evidence>
<organism evidence="2 3">
    <name type="scientific">Streblomastix strix</name>
    <dbReference type="NCBI Taxonomy" id="222440"/>
    <lineage>
        <taxon>Eukaryota</taxon>
        <taxon>Metamonada</taxon>
        <taxon>Preaxostyla</taxon>
        <taxon>Oxymonadida</taxon>
        <taxon>Streblomastigidae</taxon>
        <taxon>Streblomastix</taxon>
    </lineage>
</organism>
<keyword evidence="2" id="KW-0808">Transferase</keyword>
<protein>
    <submittedName>
        <fullName evidence="2">Putative reverse transcriptase</fullName>
    </submittedName>
</protein>
<dbReference type="EMBL" id="SNRW01003778">
    <property type="protein sequence ID" value="KAA6388943.1"/>
    <property type="molecule type" value="Genomic_DNA"/>
</dbReference>
<dbReference type="InterPro" id="IPR036397">
    <property type="entry name" value="RNaseH_sf"/>
</dbReference>
<dbReference type="OrthoDB" id="6062799at2759"/>
<dbReference type="Gene3D" id="3.30.420.10">
    <property type="entry name" value="Ribonuclease H-like superfamily/Ribonuclease H"/>
    <property type="match status" value="1"/>
</dbReference>
<dbReference type="PANTHER" id="PTHR33050:SF7">
    <property type="entry name" value="RIBONUCLEASE H"/>
    <property type="match status" value="1"/>
</dbReference>
<dbReference type="InterPro" id="IPR043128">
    <property type="entry name" value="Rev_trsase/Diguanyl_cyclase"/>
</dbReference>
<name>A0A5J4W374_9EUKA</name>
<dbReference type="GO" id="GO:0003964">
    <property type="term" value="F:RNA-directed DNA polymerase activity"/>
    <property type="evidence" value="ECO:0007669"/>
    <property type="project" value="UniProtKB-KW"/>
</dbReference>
<sequence>MEGAQFIKQIVEQSDYATTLDLEEAYHHIRVSDSLLPYFGFAFRGKTYSYRELPYGYKNSLYIFNKTLVIALREIRRRFKIKISNYIDDIIILHKDKSILKEVTLKVILFLQNLGWKLQKKKCRTNPSTVFTYLGWEWSTQNMEVKMPRDRRHSMKSKLREWINAAHNHQIVKAKDLASLIGDLNFLRFQFIEASLILNSLNRLLTQAVKKGGWNCSLQLNKRILGNLYSWLHKIIENNPVSILDQNPTAMMTTDAAEIGWGATLQSINLNLMDAGRWKGKWHLTDSNQREMAAVLLALRSFQTDLINEEVQVLLLQTDNQTVEYSLRRWRATPALLHLVRTIYQLLTQLKIKLKTIHIPGLENKEADSLSRLAWRGDYRINPSALILTMNTLNFFPEIDLFATRTNKQCQRYCSLLKDRHAIGKKGAFSINWSNQNLLIHPPIELIPRILKKMKMEPSTALFLMPEWCKDKYRALFPTVINEMNLGPCNLVLEMGKSMTRLQLKLPPGNLTAVLLTSIQLENNYTGIQLREQDSANYPSNN</sequence>
<dbReference type="AlphaFoldDB" id="A0A5J4W374"/>
<dbReference type="InterPro" id="IPR000477">
    <property type="entry name" value="RT_dom"/>
</dbReference>
<keyword evidence="2" id="KW-0548">Nucleotidyltransferase</keyword>
<dbReference type="GO" id="GO:0003676">
    <property type="term" value="F:nucleic acid binding"/>
    <property type="evidence" value="ECO:0007669"/>
    <property type="project" value="InterPro"/>
</dbReference>
<dbReference type="Pfam" id="PF00078">
    <property type="entry name" value="RVT_1"/>
    <property type="match status" value="1"/>
</dbReference>
<dbReference type="Gene3D" id="3.10.10.10">
    <property type="entry name" value="HIV Type 1 Reverse Transcriptase, subunit A, domain 1"/>
    <property type="match status" value="1"/>
</dbReference>
<feature type="domain" description="Reverse transcriptase" evidence="1">
    <location>
        <begin position="1"/>
        <end position="138"/>
    </location>
</feature>
<comment type="caution">
    <text evidence="2">The sequence shown here is derived from an EMBL/GenBank/DDBJ whole genome shotgun (WGS) entry which is preliminary data.</text>
</comment>
<dbReference type="PROSITE" id="PS50878">
    <property type="entry name" value="RT_POL"/>
    <property type="match status" value="1"/>
</dbReference>
<keyword evidence="2" id="KW-0695">RNA-directed DNA polymerase</keyword>
<gene>
    <name evidence="2" type="ORF">EZS28_015528</name>
</gene>
<dbReference type="PANTHER" id="PTHR33050">
    <property type="entry name" value="REVERSE TRANSCRIPTASE DOMAIN-CONTAINING PROTEIN"/>
    <property type="match status" value="1"/>
</dbReference>
<dbReference type="CDD" id="cd09275">
    <property type="entry name" value="RNase_HI_RT_DIRS1"/>
    <property type="match status" value="1"/>
</dbReference>
<reference evidence="2 3" key="1">
    <citation type="submission" date="2019-03" db="EMBL/GenBank/DDBJ databases">
        <title>Single cell metagenomics reveals metabolic interactions within the superorganism composed of flagellate Streblomastix strix and complex community of Bacteroidetes bacteria on its surface.</title>
        <authorList>
            <person name="Treitli S.C."/>
            <person name="Kolisko M."/>
            <person name="Husnik F."/>
            <person name="Keeling P."/>
            <person name="Hampl V."/>
        </authorList>
    </citation>
    <scope>NUCLEOTIDE SEQUENCE [LARGE SCALE GENOMIC DNA]</scope>
    <source>
        <strain evidence="2">ST1C</strain>
    </source>
</reference>
<dbReference type="Gene3D" id="3.30.70.270">
    <property type="match status" value="1"/>
</dbReference>
<dbReference type="SUPFAM" id="SSF56672">
    <property type="entry name" value="DNA/RNA polymerases"/>
    <property type="match status" value="1"/>
</dbReference>
<proteinExistence type="predicted"/>
<evidence type="ECO:0000313" key="3">
    <source>
        <dbReference type="Proteomes" id="UP000324800"/>
    </source>
</evidence>
<accession>A0A5J4W374</accession>
<dbReference type="Proteomes" id="UP000324800">
    <property type="component" value="Unassembled WGS sequence"/>
</dbReference>
<dbReference type="InterPro" id="IPR052055">
    <property type="entry name" value="Hepadnavirus_pol/RT"/>
</dbReference>
<dbReference type="InterPro" id="IPR043502">
    <property type="entry name" value="DNA/RNA_pol_sf"/>
</dbReference>